<comment type="similarity">
    <text evidence="2 8">Belongs to the cytochrome P450 family.</text>
</comment>
<name>A0A9P9WAL2_9PEZI</name>
<dbReference type="GO" id="GO:0005506">
    <property type="term" value="F:iron ion binding"/>
    <property type="evidence" value="ECO:0007669"/>
    <property type="project" value="InterPro"/>
</dbReference>
<organism evidence="10 11">
    <name type="scientific">Neoarthrinium moseri</name>
    <dbReference type="NCBI Taxonomy" id="1658444"/>
    <lineage>
        <taxon>Eukaryota</taxon>
        <taxon>Fungi</taxon>
        <taxon>Dikarya</taxon>
        <taxon>Ascomycota</taxon>
        <taxon>Pezizomycotina</taxon>
        <taxon>Sordariomycetes</taxon>
        <taxon>Xylariomycetidae</taxon>
        <taxon>Amphisphaeriales</taxon>
        <taxon>Apiosporaceae</taxon>
        <taxon>Neoarthrinium</taxon>
    </lineage>
</organism>
<dbReference type="Pfam" id="PF00067">
    <property type="entry name" value="p450"/>
    <property type="match status" value="1"/>
</dbReference>
<keyword evidence="6 8" id="KW-0503">Monooxygenase</keyword>
<evidence type="ECO:0000256" key="8">
    <source>
        <dbReference type="RuleBase" id="RU000461"/>
    </source>
</evidence>
<evidence type="ECO:0008006" key="12">
    <source>
        <dbReference type="Google" id="ProtNLM"/>
    </source>
</evidence>
<evidence type="ECO:0000256" key="2">
    <source>
        <dbReference type="ARBA" id="ARBA00010617"/>
    </source>
</evidence>
<feature type="binding site" description="axial binding residue" evidence="7">
    <location>
        <position position="468"/>
    </location>
    <ligand>
        <name>heme</name>
        <dbReference type="ChEBI" id="CHEBI:30413"/>
    </ligand>
    <ligandPart>
        <name>Fe</name>
        <dbReference type="ChEBI" id="CHEBI:18248"/>
    </ligandPart>
</feature>
<keyword evidence="3 7" id="KW-0479">Metal-binding</keyword>
<evidence type="ECO:0000313" key="10">
    <source>
        <dbReference type="EMBL" id="KAI1854332.1"/>
    </source>
</evidence>
<dbReference type="InterPro" id="IPR001128">
    <property type="entry name" value="Cyt_P450"/>
</dbReference>
<dbReference type="CDD" id="cd11063">
    <property type="entry name" value="CYP52"/>
    <property type="match status" value="1"/>
</dbReference>
<accession>A0A9P9WAL2</accession>
<dbReference type="Gene3D" id="1.10.630.10">
    <property type="entry name" value="Cytochrome P450"/>
    <property type="match status" value="1"/>
</dbReference>
<keyword evidence="5 7" id="KW-0408">Iron</keyword>
<dbReference type="GO" id="GO:0020037">
    <property type="term" value="F:heme binding"/>
    <property type="evidence" value="ECO:0007669"/>
    <property type="project" value="InterPro"/>
</dbReference>
<comment type="caution">
    <text evidence="10">The sequence shown here is derived from an EMBL/GenBank/DDBJ whole genome shotgun (WGS) entry which is preliminary data.</text>
</comment>
<keyword evidence="4 8" id="KW-0560">Oxidoreductase</keyword>
<keyword evidence="11" id="KW-1185">Reference proteome</keyword>
<keyword evidence="7 8" id="KW-0349">Heme</keyword>
<comment type="cofactor">
    <cofactor evidence="1 7">
        <name>heme</name>
        <dbReference type="ChEBI" id="CHEBI:30413"/>
    </cofactor>
</comment>
<dbReference type="EMBL" id="JAFIMR010000054">
    <property type="protein sequence ID" value="KAI1854332.1"/>
    <property type="molecule type" value="Genomic_DNA"/>
</dbReference>
<dbReference type="PANTHER" id="PTHR24287:SF5">
    <property type="entry name" value="P450, PUTATIVE (EUROFUNG)-RELATED"/>
    <property type="match status" value="1"/>
</dbReference>
<dbReference type="InterPro" id="IPR002401">
    <property type="entry name" value="Cyt_P450_E_grp-I"/>
</dbReference>
<evidence type="ECO:0000256" key="4">
    <source>
        <dbReference type="ARBA" id="ARBA00023002"/>
    </source>
</evidence>
<dbReference type="SUPFAM" id="SSF48264">
    <property type="entry name" value="Cytochrome P450"/>
    <property type="match status" value="1"/>
</dbReference>
<keyword evidence="9" id="KW-0812">Transmembrane</keyword>
<evidence type="ECO:0000256" key="6">
    <source>
        <dbReference type="ARBA" id="ARBA00023033"/>
    </source>
</evidence>
<evidence type="ECO:0000256" key="7">
    <source>
        <dbReference type="PIRSR" id="PIRSR602401-1"/>
    </source>
</evidence>
<dbReference type="PROSITE" id="PS00086">
    <property type="entry name" value="CYTOCHROME_P450"/>
    <property type="match status" value="1"/>
</dbReference>
<dbReference type="AlphaFoldDB" id="A0A9P9WAL2"/>
<sequence>MLTQISLSAPNLALGTAVFLVLSVVYYLIQYTRHELRIRKTGGVRAPVLAGNPITGTLWLLYCARAQMKHTLTEYFESMFSRAKPSHFGDIVELQVRPGQRYLITRDPDHIKTILTSKFTSFGKGQQFHELWRPFLGDSIFTTDGSLWHDSRSLIRPMFIKDRVSDLHTFERWVGQDGLLGKIAEGGAGPVKEVELMDLLYRMTLDVTTDFLLGAAVGSLDNPRAEFAEAFNEVQSIQTYLTMLGPLESLIPRRRYHRGIRAIDRFVMPYIDAALALPHDELEKLENSDRGFTFLHSIARYTRDPRVLRDQIVAVLLAGRDTTAATLSWAFLELSRHPDAFQRLRREVIDAVGRSRAPTYDDLKGMVYLRHVLNETLRLYPAVPYNLRTALEDATLPNPAGGPGVGVVEGDTVVYSTFSMQRCPSLYPRIDDRGEPLPEPAVFAPERWEVWTPRAWNYVPFNGGPRICVGQNFALTEMAYCVVRILQKYDRLEYCGDWDAQYHEAEIVGRPGKGVRVRLWEEHVQIAGEEK</sequence>
<dbReference type="GO" id="GO:0004497">
    <property type="term" value="F:monooxygenase activity"/>
    <property type="evidence" value="ECO:0007669"/>
    <property type="project" value="UniProtKB-KW"/>
</dbReference>
<evidence type="ECO:0000313" key="11">
    <source>
        <dbReference type="Proteomes" id="UP000829685"/>
    </source>
</evidence>
<keyword evidence="9" id="KW-1133">Transmembrane helix</keyword>
<dbReference type="InterPro" id="IPR017972">
    <property type="entry name" value="Cyt_P450_CS"/>
</dbReference>
<dbReference type="PRINTS" id="PR00463">
    <property type="entry name" value="EP450I"/>
</dbReference>
<dbReference type="PRINTS" id="PR00385">
    <property type="entry name" value="P450"/>
</dbReference>
<dbReference type="Proteomes" id="UP000829685">
    <property type="component" value="Unassembled WGS sequence"/>
</dbReference>
<protein>
    <recommendedName>
        <fullName evidence="12">Cytochrome P450 alkane hydroxylase</fullName>
    </recommendedName>
</protein>
<gene>
    <name evidence="10" type="ORF">JX265_012501</name>
</gene>
<evidence type="ECO:0000256" key="5">
    <source>
        <dbReference type="ARBA" id="ARBA00023004"/>
    </source>
</evidence>
<dbReference type="InterPro" id="IPR036396">
    <property type="entry name" value="Cyt_P450_sf"/>
</dbReference>
<evidence type="ECO:0000256" key="9">
    <source>
        <dbReference type="SAM" id="Phobius"/>
    </source>
</evidence>
<dbReference type="GO" id="GO:0016705">
    <property type="term" value="F:oxidoreductase activity, acting on paired donors, with incorporation or reduction of molecular oxygen"/>
    <property type="evidence" value="ECO:0007669"/>
    <property type="project" value="InterPro"/>
</dbReference>
<evidence type="ECO:0000256" key="1">
    <source>
        <dbReference type="ARBA" id="ARBA00001971"/>
    </source>
</evidence>
<proteinExistence type="inferred from homology"/>
<keyword evidence="9" id="KW-0472">Membrane</keyword>
<dbReference type="PANTHER" id="PTHR24287">
    <property type="entry name" value="P450, PUTATIVE (EUROFUNG)-RELATED"/>
    <property type="match status" value="1"/>
</dbReference>
<reference evidence="10" key="1">
    <citation type="submission" date="2021-03" db="EMBL/GenBank/DDBJ databases">
        <title>Revisited historic fungal species revealed as producer of novel bioactive compounds through whole genome sequencing and comparative genomics.</title>
        <authorList>
            <person name="Vignolle G.A."/>
            <person name="Hochenegger N."/>
            <person name="Mach R.L."/>
            <person name="Mach-Aigner A.R."/>
            <person name="Javad Rahimi M."/>
            <person name="Salim K.A."/>
            <person name="Chan C.M."/>
            <person name="Lim L.B.L."/>
            <person name="Cai F."/>
            <person name="Druzhinina I.S."/>
            <person name="U'Ren J.M."/>
            <person name="Derntl C."/>
        </authorList>
    </citation>
    <scope>NUCLEOTIDE SEQUENCE</scope>
    <source>
        <strain evidence="10">TUCIM 5799</strain>
    </source>
</reference>
<evidence type="ECO:0000256" key="3">
    <source>
        <dbReference type="ARBA" id="ARBA00022723"/>
    </source>
</evidence>
<dbReference type="InterPro" id="IPR047146">
    <property type="entry name" value="Cyt_P450_E_CYP52_fungi"/>
</dbReference>
<feature type="transmembrane region" description="Helical" evidence="9">
    <location>
        <begin position="12"/>
        <end position="29"/>
    </location>
</feature>